<protein>
    <recommendedName>
        <fullName evidence="3">GTP-binding protein</fullName>
    </recommendedName>
</protein>
<proteinExistence type="predicted"/>
<comment type="caution">
    <text evidence="1">The sequence shown here is derived from an EMBL/GenBank/DDBJ whole genome shotgun (WGS) entry which is preliminary data.</text>
</comment>
<evidence type="ECO:0000313" key="1">
    <source>
        <dbReference type="EMBL" id="TWU67180.1"/>
    </source>
</evidence>
<sequence length="187" mass="21401">MSDLRPVEPVVRICGVIAKQAAWRQEAIDWLVQRWGPVCETSQPLAFEAGGFYTPTMGDGLVKQVVAFEGFADPAGLAPWKTSTNRWESELAERIDADVPRPINLDVGYITQAKWVLATVKDRDHRMYLRDGIFAEVTLNYVGRRWIHHRWTYPSYRTDPIADFAMRCRDRLRDHILANGLTRTVTA</sequence>
<evidence type="ECO:0000313" key="2">
    <source>
        <dbReference type="Proteomes" id="UP000316476"/>
    </source>
</evidence>
<organism evidence="1 2">
    <name type="scientific">Crateriforma conspicua</name>
    <dbReference type="NCBI Taxonomy" id="2527996"/>
    <lineage>
        <taxon>Bacteria</taxon>
        <taxon>Pseudomonadati</taxon>
        <taxon>Planctomycetota</taxon>
        <taxon>Planctomycetia</taxon>
        <taxon>Planctomycetales</taxon>
        <taxon>Planctomycetaceae</taxon>
        <taxon>Crateriforma</taxon>
    </lineage>
</organism>
<dbReference type="RefSeq" id="WP_146413640.1">
    <property type="nucleotide sequence ID" value="NZ_SJPZ01000001.1"/>
</dbReference>
<dbReference type="OrthoDB" id="9788989at2"/>
<gene>
    <name evidence="1" type="ORF">V7x_27530</name>
</gene>
<name>A0A5C6G117_9PLAN</name>
<dbReference type="AlphaFoldDB" id="A0A5C6G117"/>
<dbReference type="EMBL" id="SJPZ01000001">
    <property type="protein sequence ID" value="TWU67180.1"/>
    <property type="molecule type" value="Genomic_DNA"/>
</dbReference>
<dbReference type="Pfam" id="PF14385">
    <property type="entry name" value="DUF4416"/>
    <property type="match status" value="1"/>
</dbReference>
<dbReference type="Proteomes" id="UP000316476">
    <property type="component" value="Unassembled WGS sequence"/>
</dbReference>
<dbReference type="InterPro" id="IPR025529">
    <property type="entry name" value="DUF4416"/>
</dbReference>
<accession>A0A5C6G117</accession>
<reference evidence="1 2" key="1">
    <citation type="submission" date="2019-02" db="EMBL/GenBank/DDBJ databases">
        <title>Deep-cultivation of Planctomycetes and their phenomic and genomic characterization uncovers novel biology.</title>
        <authorList>
            <person name="Wiegand S."/>
            <person name="Jogler M."/>
            <person name="Boedeker C."/>
            <person name="Pinto D."/>
            <person name="Vollmers J."/>
            <person name="Rivas-Marin E."/>
            <person name="Kohn T."/>
            <person name="Peeters S.H."/>
            <person name="Heuer A."/>
            <person name="Rast P."/>
            <person name="Oberbeckmann S."/>
            <person name="Bunk B."/>
            <person name="Jeske O."/>
            <person name="Meyerdierks A."/>
            <person name="Storesund J.E."/>
            <person name="Kallscheuer N."/>
            <person name="Luecker S."/>
            <person name="Lage O.M."/>
            <person name="Pohl T."/>
            <person name="Merkel B.J."/>
            <person name="Hornburger P."/>
            <person name="Mueller R.-W."/>
            <person name="Bruemmer F."/>
            <person name="Labrenz M."/>
            <person name="Spormann A.M."/>
            <person name="Op Den Camp H."/>
            <person name="Overmann J."/>
            <person name="Amann R."/>
            <person name="Jetten M.S.M."/>
            <person name="Mascher T."/>
            <person name="Medema M.H."/>
            <person name="Devos D.P."/>
            <person name="Kaster A.-K."/>
            <person name="Ovreas L."/>
            <person name="Rohde M."/>
            <person name="Galperin M.Y."/>
            <person name="Jogler C."/>
        </authorList>
    </citation>
    <scope>NUCLEOTIDE SEQUENCE [LARGE SCALE GENOMIC DNA]</scope>
    <source>
        <strain evidence="1 2">V7</strain>
    </source>
</reference>
<evidence type="ECO:0008006" key="3">
    <source>
        <dbReference type="Google" id="ProtNLM"/>
    </source>
</evidence>